<organism evidence="1 2">
    <name type="scientific">Candidatus Bilophila faecipullorum</name>
    <dbReference type="NCBI Taxonomy" id="2838482"/>
    <lineage>
        <taxon>Bacteria</taxon>
        <taxon>Pseudomonadati</taxon>
        <taxon>Thermodesulfobacteriota</taxon>
        <taxon>Desulfovibrionia</taxon>
        <taxon>Desulfovibrionales</taxon>
        <taxon>Desulfovibrionaceae</taxon>
        <taxon>Bilophila</taxon>
    </lineage>
</organism>
<accession>A0A9D1R1B4</accession>
<name>A0A9D1R1B4_9BACT</name>
<evidence type="ECO:0000313" key="2">
    <source>
        <dbReference type="Proteomes" id="UP000824264"/>
    </source>
</evidence>
<proteinExistence type="predicted"/>
<dbReference type="EMBL" id="DXGI01000140">
    <property type="protein sequence ID" value="HIW78277.1"/>
    <property type="molecule type" value="Genomic_DNA"/>
</dbReference>
<dbReference type="Proteomes" id="UP000824264">
    <property type="component" value="Unassembled WGS sequence"/>
</dbReference>
<dbReference type="AlphaFoldDB" id="A0A9D1R1B4"/>
<evidence type="ECO:0000313" key="1">
    <source>
        <dbReference type="EMBL" id="HIW78277.1"/>
    </source>
</evidence>
<protein>
    <submittedName>
        <fullName evidence="1">Potassium transporter KtrB</fullName>
    </submittedName>
</protein>
<reference evidence="1" key="2">
    <citation type="submission" date="2021-04" db="EMBL/GenBank/DDBJ databases">
        <authorList>
            <person name="Gilroy R."/>
        </authorList>
    </citation>
    <scope>NUCLEOTIDE SEQUENCE</scope>
    <source>
        <strain evidence="1">ChiSxjej5B17-1746</strain>
    </source>
</reference>
<comment type="caution">
    <text evidence="1">The sequence shown here is derived from an EMBL/GenBank/DDBJ whole genome shotgun (WGS) entry which is preliminary data.</text>
</comment>
<reference evidence="1" key="1">
    <citation type="journal article" date="2021" name="PeerJ">
        <title>Extensive microbial diversity within the chicken gut microbiome revealed by metagenomics and culture.</title>
        <authorList>
            <person name="Gilroy R."/>
            <person name="Ravi A."/>
            <person name="Getino M."/>
            <person name="Pursley I."/>
            <person name="Horton D.L."/>
            <person name="Alikhan N.F."/>
            <person name="Baker D."/>
            <person name="Gharbi K."/>
            <person name="Hall N."/>
            <person name="Watson M."/>
            <person name="Adriaenssens E.M."/>
            <person name="Foster-Nyarko E."/>
            <person name="Jarju S."/>
            <person name="Secka A."/>
            <person name="Antonio M."/>
            <person name="Oren A."/>
            <person name="Chaudhuri R.R."/>
            <person name="La Ragione R."/>
            <person name="Hildebrand F."/>
            <person name="Pallen M.J."/>
        </authorList>
    </citation>
    <scope>NUCLEOTIDE SEQUENCE</scope>
    <source>
        <strain evidence="1">ChiSxjej5B17-1746</strain>
    </source>
</reference>
<gene>
    <name evidence="1" type="ORF">H9874_03930</name>
</gene>
<sequence>MAFSGKMTAANHADLLATITAFITGDPAVPGRDWTVARQDALEWGPATVFRNTGLAGSEEVHVGLYAATHGDGVRGGLVCKVYKRFDPASPADGGTAFFDTVYGNGNGSKDTVSLLPCWNAGVNLWVWSNKARVFVVVDCNGLYGNAYLGQLRRFCLPSENPWPLACLTDGYTNFWTNTSWHDSAQTKDGTTYKADVDRRSLPFVRRGCYPVGNYSYYQACHQVCRPDGVWTSHFVMCPTASLLSRLTINETDAQIDTLGTALVTPEGGKRCLLPLYVMLLEADGSAATSPCLLGEPYGVRWAPDSLAATGSDVDGFILFPDVNRTEWHSFMAVGDE</sequence>